<comment type="caution">
    <text evidence="1">The sequence shown here is derived from an EMBL/GenBank/DDBJ whole genome shotgun (WGS) entry which is preliminary data.</text>
</comment>
<dbReference type="AlphaFoldDB" id="A0A2S8FLW9"/>
<gene>
    <name evidence="1" type="ORF">C5Y96_09900</name>
</gene>
<evidence type="ECO:0000313" key="2">
    <source>
        <dbReference type="Proteomes" id="UP000240009"/>
    </source>
</evidence>
<dbReference type="Proteomes" id="UP000240009">
    <property type="component" value="Unassembled WGS sequence"/>
</dbReference>
<sequence>MALVVPSSGENLILAWALTDATPENLTLKLFKNDITTIDGDTVAGDFTEADFTDYAAKTLTRDGWNSITQDANNKSLATYSSTQSWTCGTTGNTIYGYFIVGASSGTLVWAEKFATSTVLSENVQLSVLPKFTLSSEN</sequence>
<dbReference type="RefSeq" id="WP_105352643.1">
    <property type="nucleotide sequence ID" value="NZ_PUIA01000035.1"/>
</dbReference>
<evidence type="ECO:0000313" key="1">
    <source>
        <dbReference type="EMBL" id="PQO33163.1"/>
    </source>
</evidence>
<name>A0A2S8FLW9_9BACT</name>
<organism evidence="1 2">
    <name type="scientific">Blastopirellula marina</name>
    <dbReference type="NCBI Taxonomy" id="124"/>
    <lineage>
        <taxon>Bacteria</taxon>
        <taxon>Pseudomonadati</taxon>
        <taxon>Planctomycetota</taxon>
        <taxon>Planctomycetia</taxon>
        <taxon>Pirellulales</taxon>
        <taxon>Pirellulaceae</taxon>
        <taxon>Blastopirellula</taxon>
    </lineage>
</organism>
<reference evidence="1 2" key="1">
    <citation type="submission" date="2018-02" db="EMBL/GenBank/DDBJ databases">
        <title>Comparative genomes isolates from brazilian mangrove.</title>
        <authorList>
            <person name="Araujo J.E."/>
            <person name="Taketani R.G."/>
            <person name="Silva M.C.P."/>
            <person name="Loureco M.V."/>
            <person name="Andreote F.D."/>
        </authorList>
    </citation>
    <scope>NUCLEOTIDE SEQUENCE [LARGE SCALE GENOMIC DNA]</scope>
    <source>
        <strain evidence="1 2">HEX-2 MGV</strain>
    </source>
</reference>
<protein>
    <submittedName>
        <fullName evidence="1">Uncharacterized protein</fullName>
    </submittedName>
</protein>
<proteinExistence type="predicted"/>
<dbReference type="OrthoDB" id="276424at2"/>
<accession>A0A2S8FLW9</accession>
<dbReference type="EMBL" id="PUIA01000035">
    <property type="protein sequence ID" value="PQO33163.1"/>
    <property type="molecule type" value="Genomic_DNA"/>
</dbReference>